<dbReference type="OrthoDB" id="8885940at2"/>
<evidence type="ECO:0000313" key="6">
    <source>
        <dbReference type="EMBL" id="OXY82160.1"/>
    </source>
</evidence>
<keyword evidence="3" id="KW-0238">DNA-binding</keyword>
<evidence type="ECO:0000256" key="3">
    <source>
        <dbReference type="ARBA" id="ARBA00023125"/>
    </source>
</evidence>
<dbReference type="PANTHER" id="PTHR30537">
    <property type="entry name" value="HTH-TYPE TRANSCRIPTIONAL REGULATOR"/>
    <property type="match status" value="1"/>
</dbReference>
<feature type="domain" description="HTH lysR-type" evidence="5">
    <location>
        <begin position="4"/>
        <end position="61"/>
    </location>
</feature>
<dbReference type="GO" id="GO:0043565">
    <property type="term" value="F:sequence-specific DNA binding"/>
    <property type="evidence" value="ECO:0007669"/>
    <property type="project" value="TreeGrafter"/>
</dbReference>
<dbReference type="InterPro" id="IPR000847">
    <property type="entry name" value="LysR_HTH_N"/>
</dbReference>
<dbReference type="PANTHER" id="PTHR30537:SF5">
    <property type="entry name" value="HTH-TYPE TRANSCRIPTIONAL ACTIVATOR TTDR-RELATED"/>
    <property type="match status" value="1"/>
</dbReference>
<dbReference type="GO" id="GO:0006351">
    <property type="term" value="P:DNA-templated transcription"/>
    <property type="evidence" value="ECO:0007669"/>
    <property type="project" value="TreeGrafter"/>
</dbReference>
<dbReference type="GO" id="GO:0003700">
    <property type="term" value="F:DNA-binding transcription factor activity"/>
    <property type="evidence" value="ECO:0007669"/>
    <property type="project" value="InterPro"/>
</dbReference>
<name>A0A233RFI8_9GAMM</name>
<dbReference type="SUPFAM" id="SSF53850">
    <property type="entry name" value="Periplasmic binding protein-like II"/>
    <property type="match status" value="1"/>
</dbReference>
<evidence type="ECO:0000256" key="4">
    <source>
        <dbReference type="ARBA" id="ARBA00023163"/>
    </source>
</evidence>
<protein>
    <submittedName>
        <fullName evidence="6">LysR family transcriptional regulator</fullName>
    </submittedName>
</protein>
<dbReference type="InterPro" id="IPR036390">
    <property type="entry name" value="WH_DNA-bd_sf"/>
</dbReference>
<accession>A0A233RFI8</accession>
<dbReference type="InterPro" id="IPR036388">
    <property type="entry name" value="WH-like_DNA-bd_sf"/>
</dbReference>
<dbReference type="InterPro" id="IPR005119">
    <property type="entry name" value="LysR_subst-bd"/>
</dbReference>
<dbReference type="Gene3D" id="1.10.10.10">
    <property type="entry name" value="Winged helix-like DNA-binding domain superfamily/Winged helix DNA-binding domain"/>
    <property type="match status" value="1"/>
</dbReference>
<keyword evidence="4" id="KW-0804">Transcription</keyword>
<reference evidence="6 7" key="1">
    <citation type="submission" date="2017-08" db="EMBL/GenBank/DDBJ databases">
        <title>A Genome Sequence of Oceanimonas doudoroffii ATCC 27123T.</title>
        <authorList>
            <person name="Brennan M.A."/>
            <person name="Maclea K.S."/>
            <person name="Mcclelland W.D."/>
            <person name="Trachtenberg A.M."/>
        </authorList>
    </citation>
    <scope>NUCLEOTIDE SEQUENCE [LARGE SCALE GENOMIC DNA]</scope>
    <source>
        <strain evidence="6 7">ATCC 27123</strain>
    </source>
</reference>
<evidence type="ECO:0000256" key="1">
    <source>
        <dbReference type="ARBA" id="ARBA00009437"/>
    </source>
</evidence>
<comment type="similarity">
    <text evidence="1">Belongs to the LysR transcriptional regulatory family.</text>
</comment>
<dbReference type="Pfam" id="PF00126">
    <property type="entry name" value="HTH_1"/>
    <property type="match status" value="1"/>
</dbReference>
<dbReference type="Gene3D" id="3.40.190.290">
    <property type="match status" value="1"/>
</dbReference>
<evidence type="ECO:0000259" key="5">
    <source>
        <dbReference type="PROSITE" id="PS50931"/>
    </source>
</evidence>
<keyword evidence="7" id="KW-1185">Reference proteome</keyword>
<dbReference type="AlphaFoldDB" id="A0A233RFI8"/>
<evidence type="ECO:0000313" key="7">
    <source>
        <dbReference type="Proteomes" id="UP000242757"/>
    </source>
</evidence>
<keyword evidence="2" id="KW-0805">Transcription regulation</keyword>
<sequence length="308" mass="34295">MNNISWRWVRAFLLVAEHGSFTAAADASGQSKANLSQQVTELEQALQVQLLHRTTRSLRLTQIGEGYFERSQLAFRQLESAAEWAMQSTKELKGVIRMNSVGGIIGEELIAPLVFRFQQAHPGVEVELDFSSPRVDLLSSHYDLVVRMGVLEDSSLVARSLHRVTTRYVASPAFLAQHGPVREPADLRGLPLIYGSVEHWLLERGTEQQLIQAKNGFRITSGRAMRQAALSGLGVTRLTDAYVQADIDRGALVEVLPEWSQTTQLSLVCPPHRFQLQRVRGLMDWLKSHFAGVYASALQQTQPLGPMA</sequence>
<comment type="caution">
    <text evidence="6">The sequence shown here is derived from an EMBL/GenBank/DDBJ whole genome shotgun (WGS) entry which is preliminary data.</text>
</comment>
<dbReference type="InterPro" id="IPR058163">
    <property type="entry name" value="LysR-type_TF_proteobact-type"/>
</dbReference>
<dbReference type="CDD" id="cd08422">
    <property type="entry name" value="PBP2_CrgA_like"/>
    <property type="match status" value="1"/>
</dbReference>
<dbReference type="EMBL" id="NBIM01000001">
    <property type="protein sequence ID" value="OXY82160.1"/>
    <property type="molecule type" value="Genomic_DNA"/>
</dbReference>
<gene>
    <name evidence="6" type="ORF">B6S08_01065</name>
</gene>
<dbReference type="PROSITE" id="PS50931">
    <property type="entry name" value="HTH_LYSR"/>
    <property type="match status" value="1"/>
</dbReference>
<organism evidence="6 7">
    <name type="scientific">Oceanimonas doudoroffii</name>
    <dbReference type="NCBI Taxonomy" id="84158"/>
    <lineage>
        <taxon>Bacteria</taxon>
        <taxon>Pseudomonadati</taxon>
        <taxon>Pseudomonadota</taxon>
        <taxon>Gammaproteobacteria</taxon>
        <taxon>Aeromonadales</taxon>
        <taxon>Aeromonadaceae</taxon>
        <taxon>Oceanimonas</taxon>
    </lineage>
</organism>
<dbReference type="SUPFAM" id="SSF46785">
    <property type="entry name" value="Winged helix' DNA-binding domain"/>
    <property type="match status" value="1"/>
</dbReference>
<dbReference type="Proteomes" id="UP000242757">
    <property type="component" value="Unassembled WGS sequence"/>
</dbReference>
<dbReference type="RefSeq" id="WP_094198939.1">
    <property type="nucleotide sequence ID" value="NZ_NBIM01000001.1"/>
</dbReference>
<dbReference type="Pfam" id="PF03466">
    <property type="entry name" value="LysR_substrate"/>
    <property type="match status" value="1"/>
</dbReference>
<evidence type="ECO:0000256" key="2">
    <source>
        <dbReference type="ARBA" id="ARBA00023015"/>
    </source>
</evidence>
<proteinExistence type="inferred from homology"/>
<dbReference type="FunFam" id="1.10.10.10:FF:000001">
    <property type="entry name" value="LysR family transcriptional regulator"/>
    <property type="match status" value="1"/>
</dbReference>